<gene>
    <name evidence="3" type="ORF">HNAJ_LOCUS5047</name>
</gene>
<evidence type="ECO:0000313" key="3">
    <source>
        <dbReference type="EMBL" id="VDO00907.1"/>
    </source>
</evidence>
<dbReference type="Gene3D" id="1.20.58.1970">
    <property type="match status" value="1"/>
</dbReference>
<reference evidence="3 4" key="1">
    <citation type="submission" date="2018-11" db="EMBL/GenBank/DDBJ databases">
        <authorList>
            <consortium name="Pathogen Informatics"/>
        </authorList>
    </citation>
    <scope>NUCLEOTIDE SEQUENCE [LARGE SCALE GENOMIC DNA]</scope>
</reference>
<dbReference type="PANTHER" id="PTHR24016">
    <property type="entry name" value="CONSERVED OLIGOMERIC GOLGI COMPLEX SUBUNIT 4"/>
    <property type="match status" value="1"/>
</dbReference>
<feature type="domain" description="Conserved oligomeric Golgi complex subunit 4 C-terminal" evidence="2">
    <location>
        <begin position="141"/>
        <end position="258"/>
    </location>
</feature>
<feature type="domain" description="COG4 transport protein middle alpha-helical bundle" evidence="1">
    <location>
        <begin position="2"/>
        <end position="79"/>
    </location>
</feature>
<dbReference type="Proteomes" id="UP000278807">
    <property type="component" value="Unassembled WGS sequence"/>
</dbReference>
<dbReference type="Pfam" id="PF08318">
    <property type="entry name" value="COG4_m"/>
    <property type="match status" value="1"/>
</dbReference>
<dbReference type="AlphaFoldDB" id="A0A3P7SV15"/>
<dbReference type="Gene3D" id="1.10.287.1060">
    <property type="entry name" value="ESAT-6-like"/>
    <property type="match status" value="1"/>
</dbReference>
<sequence>MSKISQEVVDTYLPLEQLFLREMAILMDELDESSKTFRLVDDIFFVVKKCLGRAISSGSADAVCAMFNHTNAVLSDQLIDETLMVRTKSVTSSGWIQQAYHLVHKRAGSGTLATGLLGSASTENVTNGSSNANQVDAQTQFIYALNSVEACLSCLAILRNTLEQYIKEIYGLRRKSDLNKLQACLADLAESLAQTFQTLLDSGFDKLRSLIRPQVNSLTQSFNLVKRDLTEEEFEQYAVNDPWVESLIVGLQGLLKSFHVS</sequence>
<dbReference type="InterPro" id="IPR013167">
    <property type="entry name" value="COG4_M"/>
</dbReference>
<dbReference type="PANTHER" id="PTHR24016:SF0">
    <property type="entry name" value="CONSERVED OLIGOMERIC GOLGI COMPLEX SUBUNIT 4"/>
    <property type="match status" value="1"/>
</dbReference>
<protein>
    <submittedName>
        <fullName evidence="3">Uncharacterized protein</fullName>
    </submittedName>
</protein>
<evidence type="ECO:0000259" key="1">
    <source>
        <dbReference type="Pfam" id="PF08318"/>
    </source>
</evidence>
<proteinExistence type="predicted"/>
<accession>A0A3P7SV15</accession>
<keyword evidence="4" id="KW-1185">Reference proteome</keyword>
<dbReference type="EMBL" id="UZAE01003991">
    <property type="protein sequence ID" value="VDO00907.1"/>
    <property type="molecule type" value="Genomic_DNA"/>
</dbReference>
<dbReference type="InterPro" id="IPR048684">
    <property type="entry name" value="COG4_C"/>
</dbReference>
<name>A0A3P7SV15_RODNA</name>
<evidence type="ECO:0000313" key="4">
    <source>
        <dbReference type="Proteomes" id="UP000278807"/>
    </source>
</evidence>
<organism evidence="3 4">
    <name type="scientific">Rodentolepis nana</name>
    <name type="common">Dwarf tapeworm</name>
    <name type="synonym">Hymenolepis nana</name>
    <dbReference type="NCBI Taxonomy" id="102285"/>
    <lineage>
        <taxon>Eukaryota</taxon>
        <taxon>Metazoa</taxon>
        <taxon>Spiralia</taxon>
        <taxon>Lophotrochozoa</taxon>
        <taxon>Platyhelminthes</taxon>
        <taxon>Cestoda</taxon>
        <taxon>Eucestoda</taxon>
        <taxon>Cyclophyllidea</taxon>
        <taxon>Hymenolepididae</taxon>
        <taxon>Rodentolepis</taxon>
    </lineage>
</organism>
<dbReference type="Pfam" id="PF20662">
    <property type="entry name" value="COG4_C"/>
    <property type="match status" value="1"/>
</dbReference>
<dbReference type="OrthoDB" id="47059at2759"/>
<evidence type="ECO:0000259" key="2">
    <source>
        <dbReference type="Pfam" id="PF20662"/>
    </source>
</evidence>
<dbReference type="InterPro" id="IPR048682">
    <property type="entry name" value="COG4"/>
</dbReference>